<comment type="caution">
    <text evidence="5">The sequence shown here is derived from an EMBL/GenBank/DDBJ whole genome shotgun (WGS) entry which is preliminary data.</text>
</comment>
<dbReference type="Pfam" id="PF00437">
    <property type="entry name" value="T2SSE"/>
    <property type="match status" value="1"/>
</dbReference>
<dbReference type="PANTHER" id="PTHR30258">
    <property type="entry name" value="TYPE II SECRETION SYSTEM PROTEIN GSPE-RELATED"/>
    <property type="match status" value="1"/>
</dbReference>
<dbReference type="EMBL" id="JALGAR010000006">
    <property type="protein sequence ID" value="MCI4659778.1"/>
    <property type="molecule type" value="Genomic_DNA"/>
</dbReference>
<evidence type="ECO:0000259" key="4">
    <source>
        <dbReference type="Pfam" id="PF00437"/>
    </source>
</evidence>
<proteinExistence type="inferred from homology"/>
<dbReference type="InterPro" id="IPR027417">
    <property type="entry name" value="P-loop_NTPase"/>
</dbReference>
<dbReference type="GO" id="GO:0005524">
    <property type="term" value="F:ATP binding"/>
    <property type="evidence" value="ECO:0007669"/>
    <property type="project" value="UniProtKB-KW"/>
</dbReference>
<evidence type="ECO:0000256" key="2">
    <source>
        <dbReference type="ARBA" id="ARBA00022741"/>
    </source>
</evidence>
<protein>
    <submittedName>
        <fullName evidence="5">Flp pilus assembly complex ATPase component TadA</fullName>
    </submittedName>
</protein>
<evidence type="ECO:0000256" key="1">
    <source>
        <dbReference type="ARBA" id="ARBA00006611"/>
    </source>
</evidence>
<dbReference type="InterPro" id="IPR001482">
    <property type="entry name" value="T2SS/T4SS_dom"/>
</dbReference>
<evidence type="ECO:0000313" key="6">
    <source>
        <dbReference type="Proteomes" id="UP001165341"/>
    </source>
</evidence>
<dbReference type="SUPFAM" id="SSF52540">
    <property type="entry name" value="P-loop containing nucleoside triphosphate hydrolases"/>
    <property type="match status" value="1"/>
</dbReference>
<comment type="similarity">
    <text evidence="1">Belongs to the GSP E family.</text>
</comment>
<dbReference type="RefSeq" id="WP_243013269.1">
    <property type="nucleotide sequence ID" value="NZ_JALGAR010000006.1"/>
</dbReference>
<dbReference type="PANTHER" id="PTHR30258:SF1">
    <property type="entry name" value="PROTEIN TRANSPORT PROTEIN HOFB HOMOLOG"/>
    <property type="match status" value="1"/>
</dbReference>
<keyword evidence="6" id="KW-1185">Reference proteome</keyword>
<dbReference type="AlphaFoldDB" id="A0AA41QZK8"/>
<evidence type="ECO:0000313" key="5">
    <source>
        <dbReference type="EMBL" id="MCI4659778.1"/>
    </source>
</evidence>
<dbReference type="Proteomes" id="UP001165341">
    <property type="component" value="Unassembled WGS sequence"/>
</dbReference>
<feature type="domain" description="Bacterial type II secretion system protein E" evidence="4">
    <location>
        <begin position="24"/>
        <end position="361"/>
    </location>
</feature>
<dbReference type="GO" id="GO:0016887">
    <property type="term" value="F:ATP hydrolysis activity"/>
    <property type="evidence" value="ECO:0007669"/>
    <property type="project" value="TreeGrafter"/>
</dbReference>
<dbReference type="Gene3D" id="3.40.50.300">
    <property type="entry name" value="P-loop containing nucleotide triphosphate hydrolases"/>
    <property type="match status" value="1"/>
</dbReference>
<dbReference type="Gene3D" id="3.30.450.90">
    <property type="match status" value="1"/>
</dbReference>
<gene>
    <name evidence="5" type="primary">tadA</name>
    <name evidence="5" type="ORF">MQH31_18380</name>
</gene>
<evidence type="ECO:0000256" key="3">
    <source>
        <dbReference type="ARBA" id="ARBA00022840"/>
    </source>
</evidence>
<organism evidence="5 6">
    <name type="scientific">Cryobacterium zhongshanensis</name>
    <dbReference type="NCBI Taxonomy" id="2928153"/>
    <lineage>
        <taxon>Bacteria</taxon>
        <taxon>Bacillati</taxon>
        <taxon>Actinomycetota</taxon>
        <taxon>Actinomycetes</taxon>
        <taxon>Micrococcales</taxon>
        <taxon>Microbacteriaceae</taxon>
        <taxon>Cryobacterium</taxon>
    </lineage>
</organism>
<sequence length="367" mass="40166">MHAELVTPLSEVITRRDALDFSDVFRDLVAHGVSDVHMMMSGSDGRLRLEARVDGKKQLVHEYEGVEAKKIITLLKTRAKMATDVNKVPEDGSYALPIDGFPYRARAVRLPLFDGGEHLVFRLPQTGRLRTLDELGFTAKNLTATKELLDIPGGMTLFAGPTGEGKSTTSQSSLMYLRDQDNGVIITLEDPVERVMPGVSQMEVQEEVEGAGFGDMMRFLVRSDANVLFVGEIRDRATATAAVEIAKSGRRVIATIHATDNVSAFLRLISMVDDTPLSVLESVNGVVSQRLVPRLIPGTNRFSGRYPIHEVTANSDELTDALIESTSRTHIRSAAAATSTTFKETVAELVSDGITTLEEVRKVVRNV</sequence>
<reference evidence="5" key="1">
    <citation type="submission" date="2022-03" db="EMBL/GenBank/DDBJ databases">
        <title>Cryobacterium sp. nov. strain ZS14-85, isolated from Antarctic soil.</title>
        <authorList>
            <person name="Li J."/>
            <person name="Niu G."/>
        </authorList>
    </citation>
    <scope>NUCLEOTIDE SEQUENCE</scope>
    <source>
        <strain evidence="5">ZS14-85</strain>
    </source>
</reference>
<keyword evidence="2" id="KW-0547">Nucleotide-binding</keyword>
<name>A0AA41QZK8_9MICO</name>
<keyword evidence="3" id="KW-0067">ATP-binding</keyword>
<dbReference type="GO" id="GO:0005886">
    <property type="term" value="C:plasma membrane"/>
    <property type="evidence" value="ECO:0007669"/>
    <property type="project" value="TreeGrafter"/>
</dbReference>
<accession>A0AA41QZK8</accession>